<keyword evidence="3 5" id="KW-0378">Hydrolase</keyword>
<evidence type="ECO:0000259" key="8">
    <source>
        <dbReference type="Pfam" id="PF13742"/>
    </source>
</evidence>
<feature type="domain" description="OB-fold nucleic acid binding" evidence="8">
    <location>
        <begin position="18"/>
        <end position="108"/>
    </location>
</feature>
<dbReference type="GO" id="GO:0003676">
    <property type="term" value="F:nucleic acid binding"/>
    <property type="evidence" value="ECO:0007669"/>
    <property type="project" value="InterPro"/>
</dbReference>
<protein>
    <recommendedName>
        <fullName evidence="5">Exodeoxyribonuclease 7 large subunit</fullName>
        <ecNumber evidence="5">3.1.11.6</ecNumber>
    </recommendedName>
    <alternativeName>
        <fullName evidence="5">Exodeoxyribonuclease VII large subunit</fullName>
        <shortName evidence="5">Exonuclease VII large subunit</shortName>
    </alternativeName>
</protein>
<dbReference type="NCBIfam" id="TIGR00237">
    <property type="entry name" value="xseA"/>
    <property type="match status" value="1"/>
</dbReference>
<dbReference type="HOGENOM" id="CLU_023625_3_1_4"/>
<comment type="function">
    <text evidence="5">Bidirectionally degrades single-stranded DNA into large acid-insoluble oligonucleotides, which are then degraded further into small acid-soluble oligonucleotides.</text>
</comment>
<evidence type="ECO:0000256" key="2">
    <source>
        <dbReference type="ARBA" id="ARBA00022722"/>
    </source>
</evidence>
<comment type="subunit">
    <text evidence="5">Heterooligomer composed of large and small subunits.</text>
</comment>
<evidence type="ECO:0000256" key="6">
    <source>
        <dbReference type="RuleBase" id="RU004355"/>
    </source>
</evidence>
<evidence type="ECO:0000259" key="7">
    <source>
        <dbReference type="Pfam" id="PF02601"/>
    </source>
</evidence>
<keyword evidence="2 5" id="KW-0540">Nuclease</keyword>
<dbReference type="Pfam" id="PF02601">
    <property type="entry name" value="Exonuc_VII_L"/>
    <property type="match status" value="1"/>
</dbReference>
<evidence type="ECO:0000256" key="1">
    <source>
        <dbReference type="ARBA" id="ARBA00022490"/>
    </source>
</evidence>
<dbReference type="InterPro" id="IPR020579">
    <property type="entry name" value="Exonuc_VII_lsu_C"/>
</dbReference>
<dbReference type="RefSeq" id="WP_045531211.1">
    <property type="nucleotide sequence ID" value="NZ_AP014568.1"/>
</dbReference>
<dbReference type="PANTHER" id="PTHR30008">
    <property type="entry name" value="EXODEOXYRIBONUCLEASE 7 LARGE SUBUNIT"/>
    <property type="match status" value="1"/>
</dbReference>
<dbReference type="GO" id="GO:0005737">
    <property type="term" value="C:cytoplasm"/>
    <property type="evidence" value="ECO:0007669"/>
    <property type="project" value="UniProtKB-SubCell"/>
</dbReference>
<name>A0A060NGC4_9BURK</name>
<gene>
    <name evidence="5" type="primary">xseA</name>
    <name evidence="9" type="ORF">SRAA_0912</name>
</gene>
<sequence length="390" mass="42259">MAGFEAPPAGAHAAPLWAVGELLAALAQALQAQFNPVRVKGEVSGFVRAASGHSYFTLKDERGQLRCALFRRAAAAAALDWRDGVQVELQGRIDIYGARGELQLIVEAARMAGQGDLFEQFMRLKAQLQGEGWFDPARKRPLPAWPTRIGVVTSLDAAALRDVSTTLSRRVPHLPVRLYPARVQGEGAPQALCQALQAAAAQFHAGAGCEVLLLVRGGGSLEDLWAFNDPALVRQIAQMPMPLICGVGHETDFTLADFAADLRAPTPTAAAELCAPERDAQLSRLERCAQRLQQGAARHLVQQRTQLQRWQQDWSAAAVRELERRQLRLDHQAARLQALDPHSVLLRGYALLSDANGQPVLRCHGVAPGQALRARLADGHLDLTVTAKGN</sequence>
<keyword evidence="1 5" id="KW-0963">Cytoplasm</keyword>
<dbReference type="EMBL" id="AP014568">
    <property type="protein sequence ID" value="BAO80766.1"/>
    <property type="molecule type" value="Genomic_DNA"/>
</dbReference>
<dbReference type="AlphaFoldDB" id="A0A060NGC4"/>
<dbReference type="STRING" id="1458425.SRAA_0912"/>
<dbReference type="InterPro" id="IPR025824">
    <property type="entry name" value="OB-fold_nuc-bd_dom"/>
</dbReference>
<dbReference type="GO" id="GO:0006308">
    <property type="term" value="P:DNA catabolic process"/>
    <property type="evidence" value="ECO:0007669"/>
    <property type="project" value="UniProtKB-UniRule"/>
</dbReference>
<dbReference type="GO" id="GO:0009318">
    <property type="term" value="C:exodeoxyribonuclease VII complex"/>
    <property type="evidence" value="ECO:0007669"/>
    <property type="project" value="UniProtKB-UniRule"/>
</dbReference>
<dbReference type="Proteomes" id="UP000067461">
    <property type="component" value="Chromosome"/>
</dbReference>
<dbReference type="GO" id="GO:0008855">
    <property type="term" value="F:exodeoxyribonuclease VII activity"/>
    <property type="evidence" value="ECO:0007669"/>
    <property type="project" value="UniProtKB-UniRule"/>
</dbReference>
<dbReference type="EC" id="3.1.11.6" evidence="5"/>
<dbReference type="CDD" id="cd04489">
    <property type="entry name" value="ExoVII_LU_OBF"/>
    <property type="match status" value="1"/>
</dbReference>
<dbReference type="OrthoDB" id="9802795at2"/>
<dbReference type="InterPro" id="IPR003753">
    <property type="entry name" value="Exonuc_VII_L"/>
</dbReference>
<dbReference type="HAMAP" id="MF_00378">
    <property type="entry name" value="Exonuc_7_L"/>
    <property type="match status" value="1"/>
</dbReference>
<organism evidence="9 10">
    <name type="scientific">Serpentinimonas raichei</name>
    <dbReference type="NCBI Taxonomy" id="1458425"/>
    <lineage>
        <taxon>Bacteria</taxon>
        <taxon>Pseudomonadati</taxon>
        <taxon>Pseudomonadota</taxon>
        <taxon>Betaproteobacteria</taxon>
        <taxon>Burkholderiales</taxon>
        <taxon>Comamonadaceae</taxon>
        <taxon>Serpentinimonas</taxon>
    </lineage>
</organism>
<comment type="catalytic activity">
    <reaction evidence="5 6">
        <text>Exonucleolytic cleavage in either 5'- to 3'- or 3'- to 5'-direction to yield nucleoside 5'-phosphates.</text>
        <dbReference type="EC" id="3.1.11.6"/>
    </reaction>
</comment>
<feature type="domain" description="Exonuclease VII large subunit C-terminal" evidence="7">
    <location>
        <begin position="133"/>
        <end position="313"/>
    </location>
</feature>
<evidence type="ECO:0000313" key="9">
    <source>
        <dbReference type="EMBL" id="BAO80766.1"/>
    </source>
</evidence>
<evidence type="ECO:0000256" key="3">
    <source>
        <dbReference type="ARBA" id="ARBA00022801"/>
    </source>
</evidence>
<keyword evidence="10" id="KW-1185">Reference proteome</keyword>
<dbReference type="PANTHER" id="PTHR30008:SF0">
    <property type="entry name" value="EXODEOXYRIBONUCLEASE 7 LARGE SUBUNIT"/>
    <property type="match status" value="1"/>
</dbReference>
<evidence type="ECO:0000313" key="10">
    <source>
        <dbReference type="Proteomes" id="UP000067461"/>
    </source>
</evidence>
<keyword evidence="4 5" id="KW-0269">Exonuclease</keyword>
<reference evidence="9 10" key="1">
    <citation type="journal article" date="2014" name="Nat. Commun.">
        <title>Physiological and genomic features of highly alkaliphilic hydrogen-utilizing Betaproteobacteria from a continental serpentinizing site.</title>
        <authorList>
            <person name="Suzuki S."/>
            <person name="Kuenen J.G."/>
            <person name="Schipper K."/>
            <person name="van der Velde S."/>
            <person name="Ishii S."/>
            <person name="Wu A."/>
            <person name="Sorokin D.Y."/>
            <person name="Tenney A."/>
            <person name="Meng X.Y."/>
            <person name="Morrill P.L."/>
            <person name="Kamagata Y."/>
            <person name="Muyzer G."/>
            <person name="Nealson K.H."/>
        </authorList>
    </citation>
    <scope>NUCLEOTIDE SEQUENCE [LARGE SCALE GENOMIC DNA]</scope>
    <source>
        <strain evidence="9 10">A1</strain>
    </source>
</reference>
<evidence type="ECO:0000256" key="5">
    <source>
        <dbReference type="HAMAP-Rule" id="MF_00378"/>
    </source>
</evidence>
<evidence type="ECO:0000256" key="4">
    <source>
        <dbReference type="ARBA" id="ARBA00022839"/>
    </source>
</evidence>
<comment type="similarity">
    <text evidence="5 6">Belongs to the XseA family.</text>
</comment>
<dbReference type="Pfam" id="PF13742">
    <property type="entry name" value="tRNA_anti_2"/>
    <property type="match status" value="1"/>
</dbReference>
<proteinExistence type="inferred from homology"/>
<accession>A0A060NGC4</accession>
<comment type="subcellular location">
    <subcellularLocation>
        <location evidence="5 6">Cytoplasm</location>
    </subcellularLocation>
</comment>
<dbReference type="KEGG" id="cbaa:SRAA_0912"/>